<dbReference type="PATRIC" id="fig|276.5.peg.2245"/>
<dbReference type="EMBL" id="JPSL02000038">
    <property type="protein sequence ID" value="KGQ20966.1"/>
    <property type="molecule type" value="Genomic_DNA"/>
</dbReference>
<comment type="caution">
    <text evidence="2">The sequence shown here is derived from an EMBL/GenBank/DDBJ whole genome shotgun (WGS) entry which is preliminary data.</text>
</comment>
<gene>
    <name evidence="2" type="ORF">THFILI_05410</name>
</gene>
<accession>A0A0A2WLA2</accession>
<dbReference type="Pfam" id="PF14559">
    <property type="entry name" value="TPR_19"/>
    <property type="match status" value="1"/>
</dbReference>
<dbReference type="Pfam" id="PF13432">
    <property type="entry name" value="TPR_16"/>
    <property type="match status" value="1"/>
</dbReference>
<dbReference type="PROSITE" id="PS50005">
    <property type="entry name" value="TPR"/>
    <property type="match status" value="1"/>
</dbReference>
<dbReference type="InterPro" id="IPR011990">
    <property type="entry name" value="TPR-like_helical_dom_sf"/>
</dbReference>
<dbReference type="InterPro" id="IPR019734">
    <property type="entry name" value="TPR_rpt"/>
</dbReference>
<dbReference type="OrthoDB" id="34220at2"/>
<dbReference type="RefSeq" id="WP_038067381.1">
    <property type="nucleotide sequence ID" value="NZ_JPSL02000038.1"/>
</dbReference>
<keyword evidence="1" id="KW-0802">TPR repeat</keyword>
<name>A0A0A2WLA2_THEFI</name>
<dbReference type="SUPFAM" id="SSF48452">
    <property type="entry name" value="TPR-like"/>
    <property type="match status" value="1"/>
</dbReference>
<dbReference type="AlphaFoldDB" id="A0A0A2WLA2"/>
<feature type="repeat" description="TPR" evidence="1">
    <location>
        <begin position="172"/>
        <end position="205"/>
    </location>
</feature>
<evidence type="ECO:0000313" key="3">
    <source>
        <dbReference type="Proteomes" id="UP000030364"/>
    </source>
</evidence>
<dbReference type="Gene3D" id="1.25.40.10">
    <property type="entry name" value="Tetratricopeptide repeat domain"/>
    <property type="match status" value="2"/>
</dbReference>
<keyword evidence="3" id="KW-1185">Reference proteome</keyword>
<protein>
    <submittedName>
        <fullName evidence="2">Uncharacterized protein</fullName>
    </submittedName>
</protein>
<dbReference type="STRING" id="276.THFILI_05410"/>
<dbReference type="SMART" id="SM00028">
    <property type="entry name" value="TPR"/>
    <property type="match status" value="2"/>
</dbReference>
<organism evidence="2 3">
    <name type="scientific">Thermus filiformis</name>
    <dbReference type="NCBI Taxonomy" id="276"/>
    <lineage>
        <taxon>Bacteria</taxon>
        <taxon>Thermotogati</taxon>
        <taxon>Deinococcota</taxon>
        <taxon>Deinococci</taxon>
        <taxon>Thermales</taxon>
        <taxon>Thermaceae</taxon>
        <taxon>Thermus</taxon>
    </lineage>
</organism>
<proteinExistence type="predicted"/>
<sequence>MRWVGVLLLGLALAQGLDLARSLLRQGQYELALARLEREPPGPEVLALKGRAYLLLGRPEAAREALEGAARLGRGAEVERLKGWLALEAGKAEEARRAFQAAAIYSGLPQDALLWALAAREAGRPSEEALARAERAGGGAEAALLKGLFLLAQDPAEALAAFRRAGDGPFKAQALYLQGLALEALGRDPEAREAYRQALKASPDYLPARRALGL</sequence>
<dbReference type="Proteomes" id="UP000030364">
    <property type="component" value="Unassembled WGS sequence"/>
</dbReference>
<evidence type="ECO:0000256" key="1">
    <source>
        <dbReference type="PROSITE-ProRule" id="PRU00339"/>
    </source>
</evidence>
<evidence type="ECO:0000313" key="2">
    <source>
        <dbReference type="EMBL" id="KGQ20966.1"/>
    </source>
</evidence>
<reference evidence="2 3" key="1">
    <citation type="journal article" date="2015" name="Genome Announc.">
        <title>Draft Genome Sequence of the Thermophile Thermus filiformis ATCC 43280, Producer of Carotenoid-(Di)glucoside-Branched Fatty Acid (Di)esters and Source of Hyperthermostable Enzymes of Biotechnological Interest.</title>
        <authorList>
            <person name="Mandelli F."/>
            <person name="Oliveira Ramires B."/>
            <person name="Couger M.B."/>
            <person name="Paixao D.A."/>
            <person name="Camilo C.M."/>
            <person name="Polikarpov I."/>
            <person name="Prade R."/>
            <person name="Riano-Pachon D.M."/>
            <person name="Squina F.M."/>
        </authorList>
    </citation>
    <scope>NUCLEOTIDE SEQUENCE [LARGE SCALE GENOMIC DNA]</scope>
    <source>
        <strain evidence="2 3">ATCC 43280</strain>
    </source>
</reference>